<keyword evidence="4 8" id="KW-0317">Glutathione biosynthesis</keyword>
<keyword evidence="13" id="KW-1185">Reference proteome</keyword>
<comment type="pathway">
    <text evidence="1 9">Sulfur metabolism; glutathione biosynthesis; glutathione from L-cysteine and L-glutamate: step 1/2.</text>
</comment>
<comment type="catalytic activity">
    <reaction evidence="7 9">
        <text>L-cysteine + L-glutamate + ATP = gamma-L-glutamyl-L-cysteine + ADP + phosphate + H(+)</text>
        <dbReference type="Rhea" id="RHEA:13285"/>
        <dbReference type="ChEBI" id="CHEBI:15378"/>
        <dbReference type="ChEBI" id="CHEBI:29985"/>
        <dbReference type="ChEBI" id="CHEBI:30616"/>
        <dbReference type="ChEBI" id="CHEBI:35235"/>
        <dbReference type="ChEBI" id="CHEBI:43474"/>
        <dbReference type="ChEBI" id="CHEBI:58173"/>
        <dbReference type="ChEBI" id="CHEBI:456216"/>
        <dbReference type="EC" id="6.3.2.2"/>
    </reaction>
</comment>
<organism evidence="12 13">
    <name type="scientific">Eubacterium barkeri</name>
    <name type="common">Clostridium barkeri</name>
    <dbReference type="NCBI Taxonomy" id="1528"/>
    <lineage>
        <taxon>Bacteria</taxon>
        <taxon>Bacillati</taxon>
        <taxon>Bacillota</taxon>
        <taxon>Clostridia</taxon>
        <taxon>Eubacteriales</taxon>
        <taxon>Eubacteriaceae</taxon>
        <taxon>Eubacterium</taxon>
    </lineage>
</organism>
<evidence type="ECO:0000256" key="9">
    <source>
        <dbReference type="RuleBase" id="RU004391"/>
    </source>
</evidence>
<dbReference type="GO" id="GO:0004357">
    <property type="term" value="F:glutamate-cysteine ligase activity"/>
    <property type="evidence" value="ECO:0007669"/>
    <property type="project" value="UniProtKB-EC"/>
</dbReference>
<sequence length="474" mass="53846">MNINCKILRDLLTPEELLRGDYGVEREGLRVTPEGKLATTLHPEPFGNKLINPFITTDFSESQIEVVTPTVDTIDKAYTALTWLCDAVQDVLPENEFFWPQSMPCDIPEDDAIPIAIYEGRPDAGSAMAYRQGLIEKYGGKKQLISGIHLNFSFKDEDIETVRRAIAPEYSHQAFKDAVYLKIVRNYLRYRWLIIYLTGCSVGLHKSYIPDCVAQMSPVDDAGSYLETTGPSFRNSACGYKNLFPLYPDYTSVASFAEDVQGYVDKGYLSAAKELYTQIRMKPRDAVNVLESLREDGIKYLEIRTIDLNVYDPCGIAKIDMEFVHRFILYMLIKPEEDYPQWQQEGLLNEEAVAVGGLQPGFKIKRSGELVDMRTWALEILEDMAEMEQNLGLSDGILNTMRTRVVHPETTYAARQMADIEAHGFLGSQMKKAREYKAGSLERENILREYGDADEQVQKKHQEDMTTGKAFPKL</sequence>
<dbReference type="GO" id="GO:0006750">
    <property type="term" value="P:glutathione biosynthetic process"/>
    <property type="evidence" value="ECO:0007669"/>
    <property type="project" value="UniProtKB-UniPathway"/>
</dbReference>
<evidence type="ECO:0000313" key="13">
    <source>
        <dbReference type="Proteomes" id="UP000199652"/>
    </source>
</evidence>
<dbReference type="PANTHER" id="PTHR38761:SF1">
    <property type="entry name" value="GLUTAMATE--CYSTEINE LIGASE"/>
    <property type="match status" value="1"/>
</dbReference>
<dbReference type="AlphaFoldDB" id="A0A1H3CKI0"/>
<evidence type="ECO:0000256" key="5">
    <source>
        <dbReference type="ARBA" id="ARBA00022741"/>
    </source>
</evidence>
<feature type="region of interest" description="Disordered" evidence="10">
    <location>
        <begin position="452"/>
        <end position="474"/>
    </location>
</feature>
<evidence type="ECO:0000313" key="12">
    <source>
        <dbReference type="EMBL" id="SDX54752.1"/>
    </source>
</evidence>
<dbReference type="Proteomes" id="UP000199652">
    <property type="component" value="Unassembled WGS sequence"/>
</dbReference>
<dbReference type="STRING" id="1528.SAMN04488579_103140"/>
<evidence type="ECO:0000256" key="6">
    <source>
        <dbReference type="ARBA" id="ARBA00022840"/>
    </source>
</evidence>
<dbReference type="RefSeq" id="WP_090243430.1">
    <property type="nucleotide sequence ID" value="NZ_FNOU01000003.1"/>
</dbReference>
<name>A0A1H3CKI0_EUBBA</name>
<dbReference type="InterPro" id="IPR007370">
    <property type="entry name" value="Glu_cys_ligase"/>
</dbReference>
<gene>
    <name evidence="12" type="ORF">SAMN04488579_103140</name>
</gene>
<dbReference type="Pfam" id="PF04262">
    <property type="entry name" value="Glu_cys_ligase"/>
    <property type="match status" value="1"/>
</dbReference>
<evidence type="ECO:0000256" key="2">
    <source>
        <dbReference type="ARBA" id="ARBA00012220"/>
    </source>
</evidence>
<dbReference type="GO" id="GO:0005829">
    <property type="term" value="C:cytosol"/>
    <property type="evidence" value="ECO:0007669"/>
    <property type="project" value="TreeGrafter"/>
</dbReference>
<dbReference type="EMBL" id="FNOU01000003">
    <property type="protein sequence ID" value="SDX54752.1"/>
    <property type="molecule type" value="Genomic_DNA"/>
</dbReference>
<evidence type="ECO:0000256" key="4">
    <source>
        <dbReference type="ARBA" id="ARBA00022684"/>
    </source>
</evidence>
<feature type="compositionally biased region" description="Basic and acidic residues" evidence="10">
    <location>
        <begin position="452"/>
        <end position="466"/>
    </location>
</feature>
<proteinExistence type="inferred from homology"/>
<comment type="similarity">
    <text evidence="8">Belongs to the glutamate--cysteine ligase type 1 family.</text>
</comment>
<dbReference type="UniPathway" id="UPA00142">
    <property type="reaction ID" value="UER00209"/>
</dbReference>
<dbReference type="InterPro" id="IPR014746">
    <property type="entry name" value="Gln_synth/guanido_kin_cat_dom"/>
</dbReference>
<dbReference type="PANTHER" id="PTHR38761">
    <property type="entry name" value="GLUTAMATE--CYSTEINE LIGASE"/>
    <property type="match status" value="1"/>
</dbReference>
<keyword evidence="6" id="KW-0067">ATP-binding</keyword>
<evidence type="ECO:0000256" key="1">
    <source>
        <dbReference type="ARBA" id="ARBA00005006"/>
    </source>
</evidence>
<protein>
    <recommendedName>
        <fullName evidence="2 9">Glutamate--cysteine ligase</fullName>
        <ecNumber evidence="2 9">6.3.2.2</ecNumber>
    </recommendedName>
</protein>
<dbReference type="SUPFAM" id="SSF55931">
    <property type="entry name" value="Glutamine synthetase/guanido kinase"/>
    <property type="match status" value="1"/>
</dbReference>
<evidence type="ECO:0000259" key="11">
    <source>
        <dbReference type="Pfam" id="PF04262"/>
    </source>
</evidence>
<keyword evidence="3 8" id="KW-0436">Ligase</keyword>
<evidence type="ECO:0000256" key="10">
    <source>
        <dbReference type="SAM" id="MobiDB-lite"/>
    </source>
</evidence>
<dbReference type="OrthoDB" id="9803907at2"/>
<dbReference type="EC" id="6.3.2.2" evidence="2 9"/>
<accession>A0A1H3CKI0</accession>
<feature type="domain" description="Glutamate--cysteine ligase" evidence="11">
    <location>
        <begin position="15"/>
        <end position="264"/>
    </location>
</feature>
<dbReference type="InterPro" id="IPR006334">
    <property type="entry name" value="Glut_cys_ligase"/>
</dbReference>
<evidence type="ECO:0000256" key="8">
    <source>
        <dbReference type="RuleBase" id="RU003544"/>
    </source>
</evidence>
<evidence type="ECO:0000256" key="3">
    <source>
        <dbReference type="ARBA" id="ARBA00022598"/>
    </source>
</evidence>
<reference evidence="13" key="1">
    <citation type="submission" date="2016-10" db="EMBL/GenBank/DDBJ databases">
        <authorList>
            <person name="Varghese N."/>
            <person name="Submissions S."/>
        </authorList>
    </citation>
    <scope>NUCLEOTIDE SEQUENCE [LARGE SCALE GENOMIC DNA]</scope>
    <source>
        <strain evidence="13">VPI 5359</strain>
    </source>
</reference>
<dbReference type="GO" id="GO:0005524">
    <property type="term" value="F:ATP binding"/>
    <property type="evidence" value="ECO:0007669"/>
    <property type="project" value="UniProtKB-KW"/>
</dbReference>
<evidence type="ECO:0000256" key="7">
    <source>
        <dbReference type="ARBA" id="ARBA00048819"/>
    </source>
</evidence>
<keyword evidence="5" id="KW-0547">Nucleotide-binding</keyword>
<dbReference type="Gene3D" id="3.30.590.20">
    <property type="match status" value="1"/>
</dbReference>
<dbReference type="GO" id="GO:0046872">
    <property type="term" value="F:metal ion binding"/>
    <property type="evidence" value="ECO:0007669"/>
    <property type="project" value="TreeGrafter"/>
</dbReference>